<protein>
    <recommendedName>
        <fullName evidence="8">Major facilitator superfamily (MFS) profile domain-containing protein</fullName>
    </recommendedName>
</protein>
<evidence type="ECO:0000256" key="6">
    <source>
        <dbReference type="ARBA" id="ARBA00023136"/>
    </source>
</evidence>
<keyword evidence="3" id="KW-0813">Transport</keyword>
<name>A0AAD9TRR8_9ROSI</name>
<gene>
    <name evidence="9" type="ORF">Ddye_028365</name>
</gene>
<proteinExistence type="inferred from homology"/>
<feature type="transmembrane region" description="Helical" evidence="7">
    <location>
        <begin position="139"/>
        <end position="158"/>
    </location>
</feature>
<dbReference type="InterPro" id="IPR036259">
    <property type="entry name" value="MFS_trans_sf"/>
</dbReference>
<dbReference type="EMBL" id="JANJYI010000008">
    <property type="protein sequence ID" value="KAK2640570.1"/>
    <property type="molecule type" value="Genomic_DNA"/>
</dbReference>
<evidence type="ECO:0000256" key="4">
    <source>
        <dbReference type="ARBA" id="ARBA00022692"/>
    </source>
</evidence>
<accession>A0AAD9TRR8</accession>
<keyword evidence="5 7" id="KW-1133">Transmembrane helix</keyword>
<dbReference type="PANTHER" id="PTHR48021">
    <property type="match status" value="1"/>
</dbReference>
<dbReference type="AlphaFoldDB" id="A0AAD9TRR8"/>
<feature type="transmembrane region" description="Helical" evidence="7">
    <location>
        <begin position="102"/>
        <end position="127"/>
    </location>
</feature>
<dbReference type="Gene3D" id="1.20.1250.20">
    <property type="entry name" value="MFS general substrate transporter like domains"/>
    <property type="match status" value="1"/>
</dbReference>
<keyword evidence="6 7" id="KW-0472">Membrane</keyword>
<dbReference type="SUPFAM" id="SSF103473">
    <property type="entry name" value="MFS general substrate transporter"/>
    <property type="match status" value="1"/>
</dbReference>
<dbReference type="Pfam" id="PF00083">
    <property type="entry name" value="Sugar_tr"/>
    <property type="match status" value="1"/>
</dbReference>
<dbReference type="InterPro" id="IPR005828">
    <property type="entry name" value="MFS_sugar_transport-like"/>
</dbReference>
<organism evidence="9 10">
    <name type="scientific">Dipteronia dyeriana</name>
    <dbReference type="NCBI Taxonomy" id="168575"/>
    <lineage>
        <taxon>Eukaryota</taxon>
        <taxon>Viridiplantae</taxon>
        <taxon>Streptophyta</taxon>
        <taxon>Embryophyta</taxon>
        <taxon>Tracheophyta</taxon>
        <taxon>Spermatophyta</taxon>
        <taxon>Magnoliopsida</taxon>
        <taxon>eudicotyledons</taxon>
        <taxon>Gunneridae</taxon>
        <taxon>Pentapetalae</taxon>
        <taxon>rosids</taxon>
        <taxon>malvids</taxon>
        <taxon>Sapindales</taxon>
        <taxon>Sapindaceae</taxon>
        <taxon>Hippocastanoideae</taxon>
        <taxon>Acereae</taxon>
        <taxon>Dipteronia</taxon>
    </lineage>
</organism>
<dbReference type="InterPro" id="IPR050549">
    <property type="entry name" value="MFS_Trehalose_Transporter"/>
</dbReference>
<evidence type="ECO:0000313" key="9">
    <source>
        <dbReference type="EMBL" id="KAK2640570.1"/>
    </source>
</evidence>
<evidence type="ECO:0000259" key="8">
    <source>
        <dbReference type="PROSITE" id="PS50850"/>
    </source>
</evidence>
<dbReference type="PANTHER" id="PTHR48021:SF25">
    <property type="entry name" value="SUGAR TRANSPORTER ERD6-LIKE 5"/>
    <property type="match status" value="1"/>
</dbReference>
<evidence type="ECO:0000256" key="5">
    <source>
        <dbReference type="ARBA" id="ARBA00022989"/>
    </source>
</evidence>
<dbReference type="PROSITE" id="PS50850">
    <property type="entry name" value="MFS"/>
    <property type="match status" value="1"/>
</dbReference>
<evidence type="ECO:0000256" key="1">
    <source>
        <dbReference type="ARBA" id="ARBA00004141"/>
    </source>
</evidence>
<evidence type="ECO:0000256" key="3">
    <source>
        <dbReference type="ARBA" id="ARBA00022597"/>
    </source>
</evidence>
<dbReference type="Proteomes" id="UP001280121">
    <property type="component" value="Unassembled WGS sequence"/>
</dbReference>
<comment type="subcellular location">
    <subcellularLocation>
        <location evidence="1">Membrane</location>
        <topology evidence="1">Multi-pass membrane protein</topology>
    </subcellularLocation>
</comment>
<reference evidence="9" key="1">
    <citation type="journal article" date="2023" name="Plant J.">
        <title>Genome sequences and population genomics provide insights into the demographic history, inbreeding, and mutation load of two 'living fossil' tree species of Dipteronia.</title>
        <authorList>
            <person name="Feng Y."/>
            <person name="Comes H.P."/>
            <person name="Chen J."/>
            <person name="Zhu S."/>
            <person name="Lu R."/>
            <person name="Zhang X."/>
            <person name="Li P."/>
            <person name="Qiu J."/>
            <person name="Olsen K.M."/>
            <person name="Qiu Y."/>
        </authorList>
    </citation>
    <scope>NUCLEOTIDE SEQUENCE</scope>
    <source>
        <strain evidence="9">KIB01</strain>
    </source>
</reference>
<feature type="domain" description="Major facilitator superfamily (MFS) profile" evidence="8">
    <location>
        <begin position="1"/>
        <end position="201"/>
    </location>
</feature>
<sequence length="216" mass="24306">MRDVFIVVQDYTKTFEKASEAGMFSLFQRQYAYPLKVSLKLRQHIQSLLQILTVVVSVLLIDRFGMRPLLLASSIAMFFCSFITGLAFGLQDLSQWKEVTPWLVYISIVRYSIAYSVGMAGLPWVIVSEIFSINVKGSAGSIATTVNWSSSWAVSYAFNFMMEWSTTAGAEPLRGLGTFFIFAGICAFSVVFIAYLALETKWSTGRTTSIDHKFWQ</sequence>
<dbReference type="GO" id="GO:0022857">
    <property type="term" value="F:transmembrane transporter activity"/>
    <property type="evidence" value="ECO:0007669"/>
    <property type="project" value="InterPro"/>
</dbReference>
<keyword evidence="4 7" id="KW-0812">Transmembrane</keyword>
<evidence type="ECO:0000313" key="10">
    <source>
        <dbReference type="Proteomes" id="UP001280121"/>
    </source>
</evidence>
<keyword evidence="3" id="KW-0762">Sugar transport</keyword>
<feature type="transmembrane region" description="Helical" evidence="7">
    <location>
        <begin position="178"/>
        <end position="198"/>
    </location>
</feature>
<feature type="transmembrane region" description="Helical" evidence="7">
    <location>
        <begin position="44"/>
        <end position="62"/>
    </location>
</feature>
<feature type="transmembrane region" description="Helical" evidence="7">
    <location>
        <begin position="69"/>
        <end position="90"/>
    </location>
</feature>
<dbReference type="InterPro" id="IPR020846">
    <property type="entry name" value="MFS_dom"/>
</dbReference>
<evidence type="ECO:0000256" key="7">
    <source>
        <dbReference type="SAM" id="Phobius"/>
    </source>
</evidence>
<comment type="caution">
    <text evidence="9">The sequence shown here is derived from an EMBL/GenBank/DDBJ whole genome shotgun (WGS) entry which is preliminary data.</text>
</comment>
<comment type="similarity">
    <text evidence="2">Belongs to the major facilitator superfamily. Sugar transporter (TC 2.A.1.1) family.</text>
</comment>
<dbReference type="GO" id="GO:0016020">
    <property type="term" value="C:membrane"/>
    <property type="evidence" value="ECO:0007669"/>
    <property type="project" value="UniProtKB-SubCell"/>
</dbReference>
<evidence type="ECO:0000256" key="2">
    <source>
        <dbReference type="ARBA" id="ARBA00010992"/>
    </source>
</evidence>
<keyword evidence="10" id="KW-1185">Reference proteome</keyword>